<protein>
    <submittedName>
        <fullName evidence="1">Uncharacterized protein</fullName>
    </submittedName>
</protein>
<dbReference type="AlphaFoldDB" id="A0A5C3QI41"/>
<reference evidence="1 2" key="1">
    <citation type="journal article" date="2019" name="Nat. Ecol. Evol.">
        <title>Megaphylogeny resolves global patterns of mushroom evolution.</title>
        <authorList>
            <person name="Varga T."/>
            <person name="Krizsan K."/>
            <person name="Foldi C."/>
            <person name="Dima B."/>
            <person name="Sanchez-Garcia M."/>
            <person name="Sanchez-Ramirez S."/>
            <person name="Szollosi G.J."/>
            <person name="Szarkandi J.G."/>
            <person name="Papp V."/>
            <person name="Albert L."/>
            <person name="Andreopoulos W."/>
            <person name="Angelini C."/>
            <person name="Antonin V."/>
            <person name="Barry K.W."/>
            <person name="Bougher N.L."/>
            <person name="Buchanan P."/>
            <person name="Buyck B."/>
            <person name="Bense V."/>
            <person name="Catcheside P."/>
            <person name="Chovatia M."/>
            <person name="Cooper J."/>
            <person name="Damon W."/>
            <person name="Desjardin D."/>
            <person name="Finy P."/>
            <person name="Geml J."/>
            <person name="Haridas S."/>
            <person name="Hughes K."/>
            <person name="Justo A."/>
            <person name="Karasinski D."/>
            <person name="Kautmanova I."/>
            <person name="Kiss B."/>
            <person name="Kocsube S."/>
            <person name="Kotiranta H."/>
            <person name="LaButti K.M."/>
            <person name="Lechner B.E."/>
            <person name="Liimatainen K."/>
            <person name="Lipzen A."/>
            <person name="Lukacs Z."/>
            <person name="Mihaltcheva S."/>
            <person name="Morgado L.N."/>
            <person name="Niskanen T."/>
            <person name="Noordeloos M.E."/>
            <person name="Ohm R.A."/>
            <person name="Ortiz-Santana B."/>
            <person name="Ovrebo C."/>
            <person name="Racz N."/>
            <person name="Riley R."/>
            <person name="Savchenko A."/>
            <person name="Shiryaev A."/>
            <person name="Soop K."/>
            <person name="Spirin V."/>
            <person name="Szebenyi C."/>
            <person name="Tomsovsky M."/>
            <person name="Tulloss R.E."/>
            <person name="Uehling J."/>
            <person name="Grigoriev I.V."/>
            <person name="Vagvolgyi C."/>
            <person name="Papp T."/>
            <person name="Martin F.M."/>
            <person name="Miettinen O."/>
            <person name="Hibbett D.S."/>
            <person name="Nagy L.G."/>
        </authorList>
    </citation>
    <scope>NUCLEOTIDE SEQUENCE [LARGE SCALE GENOMIC DNA]</scope>
    <source>
        <strain evidence="1 2">CBS 309.79</strain>
    </source>
</reference>
<keyword evidence="2" id="KW-1185">Reference proteome</keyword>
<proteinExistence type="predicted"/>
<organism evidence="1 2">
    <name type="scientific">Pterulicium gracile</name>
    <dbReference type="NCBI Taxonomy" id="1884261"/>
    <lineage>
        <taxon>Eukaryota</taxon>
        <taxon>Fungi</taxon>
        <taxon>Dikarya</taxon>
        <taxon>Basidiomycota</taxon>
        <taxon>Agaricomycotina</taxon>
        <taxon>Agaricomycetes</taxon>
        <taxon>Agaricomycetidae</taxon>
        <taxon>Agaricales</taxon>
        <taxon>Pleurotineae</taxon>
        <taxon>Pterulaceae</taxon>
        <taxon>Pterulicium</taxon>
    </lineage>
</organism>
<dbReference type="Proteomes" id="UP000305067">
    <property type="component" value="Unassembled WGS sequence"/>
</dbReference>
<sequence>MFCFSVAWVVLIACLYLRFFAAHSYLTLLCFDLGRYLHEFDSCLDTSDLHTQQVAFDFDC</sequence>
<accession>A0A5C3QI41</accession>
<evidence type="ECO:0000313" key="1">
    <source>
        <dbReference type="EMBL" id="TFL01402.1"/>
    </source>
</evidence>
<name>A0A5C3QI41_9AGAR</name>
<evidence type="ECO:0000313" key="2">
    <source>
        <dbReference type="Proteomes" id="UP000305067"/>
    </source>
</evidence>
<gene>
    <name evidence="1" type="ORF">BDV98DRAFT_568042</name>
</gene>
<dbReference type="EMBL" id="ML178825">
    <property type="protein sequence ID" value="TFL01402.1"/>
    <property type="molecule type" value="Genomic_DNA"/>
</dbReference>